<evidence type="ECO:0000313" key="3">
    <source>
        <dbReference type="Proteomes" id="UP001595556"/>
    </source>
</evidence>
<proteinExistence type="predicted"/>
<organism evidence="2 3">
    <name type="scientific">Piscinibacterium candidicorallinum</name>
    <dbReference type="NCBI Taxonomy" id="1793872"/>
    <lineage>
        <taxon>Bacteria</taxon>
        <taxon>Pseudomonadati</taxon>
        <taxon>Pseudomonadota</taxon>
        <taxon>Betaproteobacteria</taxon>
        <taxon>Burkholderiales</taxon>
        <taxon>Piscinibacterium</taxon>
    </lineage>
</organism>
<sequence>MTAPSADSTQPAGLNEGPAELEAILEAATVPVSDEELARQALAAQPEASEGSARTADAAEPLTNEVGRAVWAMEHGVPSDEAARLADPLRITPPDWLEPPTVVAPVLPPEIAIPEDAPPISEAELEAQALAAPPEPEQAATQAPGLVDEVGQALWGIEHGVVPPEVMPPPTAAQLLLNEAAAEASESGRDKPEV</sequence>
<evidence type="ECO:0000313" key="2">
    <source>
        <dbReference type="EMBL" id="MFC3147913.1"/>
    </source>
</evidence>
<dbReference type="EMBL" id="JBHRTI010000004">
    <property type="protein sequence ID" value="MFC3147913.1"/>
    <property type="molecule type" value="Genomic_DNA"/>
</dbReference>
<feature type="compositionally biased region" description="Polar residues" evidence="1">
    <location>
        <begin position="1"/>
        <end position="12"/>
    </location>
</feature>
<dbReference type="Proteomes" id="UP001595556">
    <property type="component" value="Unassembled WGS sequence"/>
</dbReference>
<gene>
    <name evidence="2" type="ORF">ACFOEN_09685</name>
</gene>
<feature type="region of interest" description="Disordered" evidence="1">
    <location>
        <begin position="1"/>
        <end position="20"/>
    </location>
</feature>
<protein>
    <submittedName>
        <fullName evidence="2">Uncharacterized protein</fullName>
    </submittedName>
</protein>
<name>A0ABV7H573_9BURK</name>
<dbReference type="RefSeq" id="WP_377303389.1">
    <property type="nucleotide sequence ID" value="NZ_CP180191.1"/>
</dbReference>
<comment type="caution">
    <text evidence="2">The sequence shown here is derived from an EMBL/GenBank/DDBJ whole genome shotgun (WGS) entry which is preliminary data.</text>
</comment>
<keyword evidence="3" id="KW-1185">Reference proteome</keyword>
<reference evidence="3" key="1">
    <citation type="journal article" date="2019" name="Int. J. Syst. Evol. Microbiol.">
        <title>The Global Catalogue of Microorganisms (GCM) 10K type strain sequencing project: providing services to taxonomists for standard genome sequencing and annotation.</title>
        <authorList>
            <consortium name="The Broad Institute Genomics Platform"/>
            <consortium name="The Broad Institute Genome Sequencing Center for Infectious Disease"/>
            <person name="Wu L."/>
            <person name="Ma J."/>
        </authorList>
    </citation>
    <scope>NUCLEOTIDE SEQUENCE [LARGE SCALE GENOMIC DNA]</scope>
    <source>
        <strain evidence="3">KCTC 52168</strain>
    </source>
</reference>
<accession>A0ABV7H573</accession>
<evidence type="ECO:0000256" key="1">
    <source>
        <dbReference type="SAM" id="MobiDB-lite"/>
    </source>
</evidence>
<feature type="region of interest" description="Disordered" evidence="1">
    <location>
        <begin position="36"/>
        <end position="61"/>
    </location>
</feature>